<name>A0A8B8P5R3_9MYRT</name>
<dbReference type="Gene3D" id="3.90.660.10">
    <property type="match status" value="1"/>
</dbReference>
<evidence type="ECO:0000256" key="4">
    <source>
        <dbReference type="ARBA" id="ARBA00022490"/>
    </source>
</evidence>
<evidence type="ECO:0000256" key="6">
    <source>
        <dbReference type="ARBA" id="ARBA00022827"/>
    </source>
</evidence>
<dbReference type="PANTHER" id="PTHR10742:SF405">
    <property type="entry name" value="PEROXISOMAL N(1)-ACETYL-SPERMINE_SPERMIDINE OXIDASE"/>
    <property type="match status" value="1"/>
</dbReference>
<dbReference type="GO" id="GO:0046592">
    <property type="term" value="F:polyamine oxidase activity"/>
    <property type="evidence" value="ECO:0007669"/>
    <property type="project" value="TreeGrafter"/>
</dbReference>
<keyword evidence="9" id="KW-1185">Reference proteome</keyword>
<evidence type="ECO:0000256" key="7">
    <source>
        <dbReference type="ARBA" id="ARBA00023002"/>
    </source>
</evidence>
<dbReference type="SUPFAM" id="SSF54373">
    <property type="entry name" value="FAD-linked reductases, C-terminal domain"/>
    <property type="match status" value="1"/>
</dbReference>
<evidence type="ECO:0000259" key="8">
    <source>
        <dbReference type="Pfam" id="PF01593"/>
    </source>
</evidence>
<dbReference type="AlphaFoldDB" id="A0A8B8P5R3"/>
<evidence type="ECO:0000313" key="11">
    <source>
        <dbReference type="RefSeq" id="XP_030530091.1"/>
    </source>
</evidence>
<feature type="domain" description="Amine oxidase" evidence="8">
    <location>
        <begin position="15"/>
        <end position="556"/>
    </location>
</feature>
<keyword evidence="6" id="KW-0274">FAD</keyword>
<dbReference type="GeneID" id="115740675"/>
<dbReference type="Gene3D" id="3.50.50.60">
    <property type="entry name" value="FAD/NAD(P)-binding domain"/>
    <property type="match status" value="2"/>
</dbReference>
<keyword evidence="7" id="KW-0560">Oxidoreductase</keyword>
<dbReference type="Proteomes" id="UP000827889">
    <property type="component" value="Chromosome 4"/>
</dbReference>
<dbReference type="InterPro" id="IPR002937">
    <property type="entry name" value="Amino_oxidase"/>
</dbReference>
<evidence type="ECO:0000313" key="10">
    <source>
        <dbReference type="RefSeq" id="XP_030530090.1"/>
    </source>
</evidence>
<evidence type="ECO:0000256" key="2">
    <source>
        <dbReference type="ARBA" id="ARBA00004496"/>
    </source>
</evidence>
<dbReference type="RefSeq" id="XP_030530090.1">
    <property type="nucleotide sequence ID" value="XM_030674230.1"/>
</dbReference>
<keyword evidence="4" id="KW-0963">Cytoplasm</keyword>
<evidence type="ECO:0000256" key="3">
    <source>
        <dbReference type="ARBA" id="ARBA00005995"/>
    </source>
</evidence>
<dbReference type="KEGG" id="rarg:115740675"/>
<organism evidence="9 11">
    <name type="scientific">Rhodamnia argentea</name>
    <dbReference type="NCBI Taxonomy" id="178133"/>
    <lineage>
        <taxon>Eukaryota</taxon>
        <taxon>Viridiplantae</taxon>
        <taxon>Streptophyta</taxon>
        <taxon>Embryophyta</taxon>
        <taxon>Tracheophyta</taxon>
        <taxon>Spermatophyta</taxon>
        <taxon>Magnoliopsida</taxon>
        <taxon>eudicotyledons</taxon>
        <taxon>Gunneridae</taxon>
        <taxon>Pentapetalae</taxon>
        <taxon>rosids</taxon>
        <taxon>malvids</taxon>
        <taxon>Myrtales</taxon>
        <taxon>Myrtaceae</taxon>
        <taxon>Myrtoideae</taxon>
        <taxon>Myrteae</taxon>
        <taxon>Australasian group</taxon>
        <taxon>Rhodamnia</taxon>
    </lineage>
</organism>
<evidence type="ECO:0000313" key="9">
    <source>
        <dbReference type="Proteomes" id="UP000827889"/>
    </source>
</evidence>
<dbReference type="PANTHER" id="PTHR10742">
    <property type="entry name" value="FLAVIN MONOAMINE OXIDASE"/>
    <property type="match status" value="1"/>
</dbReference>
<dbReference type="OrthoDB" id="2019015at2759"/>
<sequence>MGAKKPRVVIIGAGMAGLTAAHRLHTRAGSRGLFELYVVEGGTRIGGRINTSEFGGDRIEMGATWIHGIGGSPVHQIAQQIHALDSDQPWECMDGFLDVSKTVAEGGVEASPCVVEPVSTLFKLLMDFAQGKLLEDGASGEERELRRLAAEAFKVCKSNNGEKALSIGSFLRQGLETYRDVVKDQDEEVHGGHGSWKRSSLEEAIFAMHENTQRTYTSAGDLSTLDFGAEREYRMFPGEEITIARGYSSIIKSLASVLPDGLIQVGRKVRRVEWHPEFHPGMILGNGHSNDRPVKVHFCDGSVMLADHVIVTVSLGVLKAGIREDSGLFSPPLPTFKTEAISRLGFGVVNKLFLQLDPAQDRKGNSFDTFPVLQMAFHRSDSELRHEEIPWWMRRTASLCPIYHNSNVLLSWFAGEEALQLEKLSDQEIIEGVSSTLNCLLSQPEEPPLKSSTPELRNGDVKSVQRSVGSGVKFEKLLKSRWGTDPLFLGSYSFVAVGSSGDDLDSMAEPLPWESRKTGTSPELQILFAGEATHRTHYSTTHGAYFSGIREADRLLQHYDCV</sequence>
<dbReference type="Pfam" id="PF01593">
    <property type="entry name" value="Amino_oxidase"/>
    <property type="match status" value="1"/>
</dbReference>
<comment type="subcellular location">
    <subcellularLocation>
        <location evidence="2">Cytoplasm</location>
    </subcellularLocation>
</comment>
<dbReference type="InterPro" id="IPR036188">
    <property type="entry name" value="FAD/NAD-bd_sf"/>
</dbReference>
<keyword evidence="5" id="KW-0285">Flavoprotein</keyword>
<protein>
    <submittedName>
        <fullName evidence="10 11">Probable polyamine oxidase 5</fullName>
    </submittedName>
</protein>
<accession>A0A8B8P5R3</accession>
<evidence type="ECO:0000256" key="1">
    <source>
        <dbReference type="ARBA" id="ARBA00001974"/>
    </source>
</evidence>
<dbReference type="SUPFAM" id="SSF51905">
    <property type="entry name" value="FAD/NAD(P)-binding domain"/>
    <property type="match status" value="1"/>
</dbReference>
<proteinExistence type="inferred from homology"/>
<dbReference type="InterPro" id="IPR050281">
    <property type="entry name" value="Flavin_monoamine_oxidase"/>
</dbReference>
<evidence type="ECO:0000256" key="5">
    <source>
        <dbReference type="ARBA" id="ARBA00022630"/>
    </source>
</evidence>
<dbReference type="GO" id="GO:0005737">
    <property type="term" value="C:cytoplasm"/>
    <property type="evidence" value="ECO:0007669"/>
    <property type="project" value="UniProtKB-SubCell"/>
</dbReference>
<reference evidence="10 11" key="1">
    <citation type="submission" date="2025-04" db="UniProtKB">
        <authorList>
            <consortium name="RefSeq"/>
        </authorList>
    </citation>
    <scope>IDENTIFICATION</scope>
</reference>
<dbReference type="RefSeq" id="XP_030530091.1">
    <property type="nucleotide sequence ID" value="XM_030674231.1"/>
</dbReference>
<gene>
    <name evidence="10 11" type="primary">LOC115740675</name>
</gene>
<comment type="cofactor">
    <cofactor evidence="1">
        <name>FAD</name>
        <dbReference type="ChEBI" id="CHEBI:57692"/>
    </cofactor>
</comment>
<comment type="similarity">
    <text evidence="3">Belongs to the flavin monoamine oxidase family.</text>
</comment>